<dbReference type="Pfam" id="PF00059">
    <property type="entry name" value="Lectin_C"/>
    <property type="match status" value="1"/>
</dbReference>
<dbReference type="PANTHER" id="PTHR45784:SF3">
    <property type="entry name" value="C-TYPE LECTIN DOMAIN FAMILY 4 MEMBER K-LIKE-RELATED"/>
    <property type="match status" value="1"/>
</dbReference>
<dbReference type="Ensembl" id="ENSAMXT00005020046.1">
    <property type="protein sequence ID" value="ENSAMXP00005018135.1"/>
    <property type="gene ID" value="ENSAMXG00005009458.1"/>
</dbReference>
<protein>
    <recommendedName>
        <fullName evidence="1">C-type lectin domain-containing protein</fullName>
    </recommendedName>
</protein>
<dbReference type="AlphaFoldDB" id="A0A8B9HWA5"/>
<name>A0A8B9HWA5_ASTMX</name>
<accession>A0A8B9HWA5</accession>
<organism evidence="2 3">
    <name type="scientific">Astyanax mexicanus</name>
    <name type="common">Blind cave fish</name>
    <name type="synonym">Astyanax fasciatus mexicanus</name>
    <dbReference type="NCBI Taxonomy" id="7994"/>
    <lineage>
        <taxon>Eukaryota</taxon>
        <taxon>Metazoa</taxon>
        <taxon>Chordata</taxon>
        <taxon>Craniata</taxon>
        <taxon>Vertebrata</taxon>
        <taxon>Euteleostomi</taxon>
        <taxon>Actinopterygii</taxon>
        <taxon>Neopterygii</taxon>
        <taxon>Teleostei</taxon>
        <taxon>Ostariophysi</taxon>
        <taxon>Characiformes</taxon>
        <taxon>Characoidei</taxon>
        <taxon>Acestrorhamphidae</taxon>
        <taxon>Acestrorhamphinae</taxon>
        <taxon>Astyanax</taxon>
    </lineage>
</organism>
<dbReference type="PROSITE" id="PS50041">
    <property type="entry name" value="C_TYPE_LECTIN_2"/>
    <property type="match status" value="1"/>
</dbReference>
<dbReference type="Proteomes" id="UP000694621">
    <property type="component" value="Unplaced"/>
</dbReference>
<evidence type="ECO:0000313" key="3">
    <source>
        <dbReference type="Proteomes" id="UP000694621"/>
    </source>
</evidence>
<dbReference type="PANTHER" id="PTHR45784">
    <property type="entry name" value="C-TYPE LECTIN DOMAIN FAMILY 20 MEMBER A-RELATED"/>
    <property type="match status" value="1"/>
</dbReference>
<dbReference type="OrthoDB" id="7357196at2759"/>
<dbReference type="SMART" id="SM00034">
    <property type="entry name" value="CLECT"/>
    <property type="match status" value="1"/>
</dbReference>
<feature type="domain" description="C-type lectin" evidence="1">
    <location>
        <begin position="33"/>
        <end position="149"/>
    </location>
</feature>
<reference evidence="2" key="1">
    <citation type="submission" date="2025-08" db="UniProtKB">
        <authorList>
            <consortium name="Ensembl"/>
        </authorList>
    </citation>
    <scope>IDENTIFICATION</scope>
</reference>
<dbReference type="Gene3D" id="3.10.100.10">
    <property type="entry name" value="Mannose-Binding Protein A, subunit A"/>
    <property type="match status" value="1"/>
</dbReference>
<proteinExistence type="predicted"/>
<evidence type="ECO:0000259" key="1">
    <source>
        <dbReference type="PROSITE" id="PS50041"/>
    </source>
</evidence>
<sequence>MSNYFLTRFYCSAFIKYLVLTGICRSACSANQYHFISKGRSYSEAQQYCRSTHTDLATINSEADMQNLLATVSGGYSGAAWIGLYRQSTPLWHWSLPDHQYYTHGGTQYRNWQPGEPNNSGGSENCGSMGDNGKFSDTPCTLYLYTVSHNTPHISVNILIYI</sequence>
<dbReference type="InterPro" id="IPR001304">
    <property type="entry name" value="C-type_lectin-like"/>
</dbReference>
<dbReference type="InterPro" id="IPR016187">
    <property type="entry name" value="CTDL_fold"/>
</dbReference>
<dbReference type="InterPro" id="IPR016186">
    <property type="entry name" value="C-type_lectin-like/link_sf"/>
</dbReference>
<evidence type="ECO:0000313" key="2">
    <source>
        <dbReference type="Ensembl" id="ENSAMXP00005018135.1"/>
    </source>
</evidence>
<dbReference type="SUPFAM" id="SSF56436">
    <property type="entry name" value="C-type lectin-like"/>
    <property type="match status" value="1"/>
</dbReference>